<protein>
    <submittedName>
        <fullName evidence="3">Sulfotransferase domain protein</fullName>
    </submittedName>
</protein>
<dbReference type="Proteomes" id="UP000318081">
    <property type="component" value="Chromosome"/>
</dbReference>
<accession>A0ABX5Y5A4</accession>
<evidence type="ECO:0000313" key="3">
    <source>
        <dbReference type="EMBL" id="QDV88701.1"/>
    </source>
</evidence>
<keyword evidence="2" id="KW-0802">TPR repeat</keyword>
<sequence>MYLNTLSPPRPAIEVDRDVLNEVLESICSRSGQSVRQSNEVIIQRSQQRLSSNALDMQALHVVAASSLVHRQTAKTLELLQRDGESFARDPVANRLAGYAWLVRQDTGRARHAFDQAVRLDPNQPDCWKWLGRIAESDDQDEQAAEYYERGILFDDGGHDSALALSRLHARQRQLKDAIHTLRVSLIRDRRSPKLNFALARLLDRRAVMLGRKRMYLPQHRLRQEALECYRIVNASAPTSQSLLMQGRLQQQLLDHSAARISFQRAVDLDPTSAKAFNDLASANVDFGEIELALGQFEQSIRLDPQRAEAHFRYARAKRFRPGGPTRRYLEQLEQQLREVGQARQKQVYLNFAIAKVYDDIGDFDRAWKHYDRANRLKSMPANRPGKTRATPTARAAAVPSVSSADEPWFEAFTQHATRHYTADFFRSMHGSGNPSRTPIFIVGMPRSGTTLTEQILSSHPDIAGAGELNHINQIRQEMSRLHSPATVHQAAWSRYPELLGAMDPSELNQHAARYLEHLDRFRTGERHVTDKMPTNFMHLGLIATLFPGATVIHCRRNPMDVFVSCYCQNLNAPFCDLDQLVHYHRNYRRLMAHWERVLPINIHTNDYESLVADPETHSRELIRHCGLQWDDACLQFHSNDRAVHTPSKWQVRQPMYRSSVEKWRRFEKHLAPIADKVSAEIAAEAA</sequence>
<dbReference type="Gene3D" id="1.25.40.10">
    <property type="entry name" value="Tetratricopeptide repeat domain"/>
    <property type="match status" value="2"/>
</dbReference>
<name>A0ABX5Y5A4_9BACT</name>
<evidence type="ECO:0000313" key="4">
    <source>
        <dbReference type="Proteomes" id="UP000318081"/>
    </source>
</evidence>
<dbReference type="PROSITE" id="PS50005">
    <property type="entry name" value="TPR"/>
    <property type="match status" value="3"/>
</dbReference>
<dbReference type="InterPro" id="IPR027417">
    <property type="entry name" value="P-loop_NTPase"/>
</dbReference>
<dbReference type="SUPFAM" id="SSF48452">
    <property type="entry name" value="TPR-like"/>
    <property type="match status" value="1"/>
</dbReference>
<keyword evidence="4" id="KW-1185">Reference proteome</keyword>
<gene>
    <name evidence="3" type="ORF">TBK1r_77360</name>
</gene>
<dbReference type="Gene3D" id="3.40.50.300">
    <property type="entry name" value="P-loop containing nucleotide triphosphate hydrolases"/>
    <property type="match status" value="1"/>
</dbReference>
<dbReference type="PANTHER" id="PTHR12788:SF10">
    <property type="entry name" value="PROTEIN-TYROSINE SULFOTRANSFERASE"/>
    <property type="match status" value="1"/>
</dbReference>
<dbReference type="InterPro" id="IPR011990">
    <property type="entry name" value="TPR-like_helical_dom_sf"/>
</dbReference>
<keyword evidence="1" id="KW-0808">Transferase</keyword>
<organism evidence="3 4">
    <name type="scientific">Stieleria magnilauensis</name>
    <dbReference type="NCBI Taxonomy" id="2527963"/>
    <lineage>
        <taxon>Bacteria</taxon>
        <taxon>Pseudomonadati</taxon>
        <taxon>Planctomycetota</taxon>
        <taxon>Planctomycetia</taxon>
        <taxon>Pirellulales</taxon>
        <taxon>Pirellulaceae</taxon>
        <taxon>Stieleria</taxon>
    </lineage>
</organism>
<feature type="repeat" description="TPR" evidence="2">
    <location>
        <begin position="274"/>
        <end position="307"/>
    </location>
</feature>
<dbReference type="SMART" id="SM00028">
    <property type="entry name" value="TPR"/>
    <property type="match status" value="5"/>
</dbReference>
<evidence type="ECO:0000256" key="2">
    <source>
        <dbReference type="PROSITE-ProRule" id="PRU00339"/>
    </source>
</evidence>
<feature type="repeat" description="TPR" evidence="2">
    <location>
        <begin position="240"/>
        <end position="273"/>
    </location>
</feature>
<proteinExistence type="predicted"/>
<dbReference type="EMBL" id="CP036432">
    <property type="protein sequence ID" value="QDV88701.1"/>
    <property type="molecule type" value="Genomic_DNA"/>
</dbReference>
<dbReference type="SUPFAM" id="SSF52540">
    <property type="entry name" value="P-loop containing nucleoside triphosphate hydrolases"/>
    <property type="match status" value="1"/>
</dbReference>
<evidence type="ECO:0000256" key="1">
    <source>
        <dbReference type="ARBA" id="ARBA00022679"/>
    </source>
</evidence>
<dbReference type="InterPro" id="IPR026634">
    <property type="entry name" value="TPST-like"/>
</dbReference>
<reference evidence="3 4" key="1">
    <citation type="submission" date="2019-02" db="EMBL/GenBank/DDBJ databases">
        <title>Deep-cultivation of Planctomycetes and their phenomic and genomic characterization uncovers novel biology.</title>
        <authorList>
            <person name="Wiegand S."/>
            <person name="Jogler M."/>
            <person name="Boedeker C."/>
            <person name="Pinto D."/>
            <person name="Vollmers J."/>
            <person name="Rivas-Marin E."/>
            <person name="Kohn T."/>
            <person name="Peeters S.H."/>
            <person name="Heuer A."/>
            <person name="Rast P."/>
            <person name="Oberbeckmann S."/>
            <person name="Bunk B."/>
            <person name="Jeske O."/>
            <person name="Meyerdierks A."/>
            <person name="Storesund J.E."/>
            <person name="Kallscheuer N."/>
            <person name="Luecker S."/>
            <person name="Lage O.M."/>
            <person name="Pohl T."/>
            <person name="Merkel B.J."/>
            <person name="Hornburger P."/>
            <person name="Mueller R.-W."/>
            <person name="Bruemmer F."/>
            <person name="Labrenz M."/>
            <person name="Spormann A.M."/>
            <person name="Op den Camp H."/>
            <person name="Overmann J."/>
            <person name="Amann R."/>
            <person name="Jetten M.S.M."/>
            <person name="Mascher T."/>
            <person name="Medema M.H."/>
            <person name="Devos D.P."/>
            <person name="Kaster A.-K."/>
            <person name="Ovreas L."/>
            <person name="Rohde M."/>
            <person name="Galperin M.Y."/>
            <person name="Jogler C."/>
        </authorList>
    </citation>
    <scope>NUCLEOTIDE SEQUENCE [LARGE SCALE GENOMIC DNA]</scope>
    <source>
        <strain evidence="3 4">TBK1r</strain>
    </source>
</reference>
<dbReference type="PANTHER" id="PTHR12788">
    <property type="entry name" value="PROTEIN-TYROSINE SULFOTRANSFERASE 2"/>
    <property type="match status" value="1"/>
</dbReference>
<dbReference type="Pfam" id="PF13432">
    <property type="entry name" value="TPR_16"/>
    <property type="match status" value="1"/>
</dbReference>
<dbReference type="InterPro" id="IPR019734">
    <property type="entry name" value="TPR_rpt"/>
</dbReference>
<dbReference type="Pfam" id="PF13469">
    <property type="entry name" value="Sulfotransfer_3"/>
    <property type="match status" value="1"/>
</dbReference>
<feature type="repeat" description="TPR" evidence="2">
    <location>
        <begin position="91"/>
        <end position="124"/>
    </location>
</feature>